<dbReference type="EMBL" id="JACHVB010000019">
    <property type="protein sequence ID" value="MBC2593878.1"/>
    <property type="molecule type" value="Genomic_DNA"/>
</dbReference>
<evidence type="ECO:0000313" key="6">
    <source>
        <dbReference type="Proteomes" id="UP000546464"/>
    </source>
</evidence>
<evidence type="ECO:0000259" key="4">
    <source>
        <dbReference type="PROSITE" id="PS50949"/>
    </source>
</evidence>
<dbReference type="InterPro" id="IPR036388">
    <property type="entry name" value="WH-like_DNA-bd_sf"/>
</dbReference>
<comment type="caution">
    <text evidence="5">The sequence shown here is derived from an EMBL/GenBank/DDBJ whole genome shotgun (WGS) entry which is preliminary data.</text>
</comment>
<proteinExistence type="predicted"/>
<dbReference type="PANTHER" id="PTHR43537">
    <property type="entry name" value="TRANSCRIPTIONAL REGULATOR, GNTR FAMILY"/>
    <property type="match status" value="1"/>
</dbReference>
<evidence type="ECO:0000256" key="3">
    <source>
        <dbReference type="ARBA" id="ARBA00023163"/>
    </source>
</evidence>
<dbReference type="GO" id="GO:0003700">
    <property type="term" value="F:DNA-binding transcription factor activity"/>
    <property type="evidence" value="ECO:0007669"/>
    <property type="project" value="InterPro"/>
</dbReference>
<dbReference type="InterPro" id="IPR011711">
    <property type="entry name" value="GntR_C"/>
</dbReference>
<dbReference type="PROSITE" id="PS50949">
    <property type="entry name" value="HTH_GNTR"/>
    <property type="match status" value="1"/>
</dbReference>
<dbReference type="InterPro" id="IPR036390">
    <property type="entry name" value="WH_DNA-bd_sf"/>
</dbReference>
<dbReference type="Pfam" id="PF00392">
    <property type="entry name" value="GntR"/>
    <property type="match status" value="1"/>
</dbReference>
<dbReference type="Pfam" id="PF07729">
    <property type="entry name" value="FCD"/>
    <property type="match status" value="1"/>
</dbReference>
<dbReference type="SMART" id="SM00895">
    <property type="entry name" value="FCD"/>
    <property type="match status" value="1"/>
</dbReference>
<keyword evidence="2" id="KW-0238">DNA-binding</keyword>
<dbReference type="RefSeq" id="WP_185674868.1">
    <property type="nucleotide sequence ID" value="NZ_JACHVB010000019.1"/>
</dbReference>
<dbReference type="GO" id="GO:0003677">
    <property type="term" value="F:DNA binding"/>
    <property type="evidence" value="ECO:0007669"/>
    <property type="project" value="UniProtKB-KW"/>
</dbReference>
<accession>A0A842HCT3</accession>
<reference evidence="5 6" key="1">
    <citation type="submission" date="2020-07" db="EMBL/GenBank/DDBJ databases">
        <authorList>
            <person name="Feng X."/>
        </authorList>
    </citation>
    <scope>NUCLEOTIDE SEQUENCE [LARGE SCALE GENOMIC DNA]</scope>
    <source>
        <strain evidence="5 6">JCM31066</strain>
    </source>
</reference>
<dbReference type="SMART" id="SM00345">
    <property type="entry name" value="HTH_GNTR"/>
    <property type="match status" value="1"/>
</dbReference>
<feature type="domain" description="HTH gntR-type" evidence="4">
    <location>
        <begin position="5"/>
        <end position="72"/>
    </location>
</feature>
<dbReference type="InterPro" id="IPR000524">
    <property type="entry name" value="Tscrpt_reg_HTH_GntR"/>
</dbReference>
<keyword evidence="6" id="KW-1185">Reference proteome</keyword>
<dbReference type="AlphaFoldDB" id="A0A842HCT3"/>
<evidence type="ECO:0000313" key="5">
    <source>
        <dbReference type="EMBL" id="MBC2593878.1"/>
    </source>
</evidence>
<protein>
    <submittedName>
        <fullName evidence="5">GntR family transcriptional regulator</fullName>
    </submittedName>
</protein>
<sequence>MKPAKNLKQEAMEHIHQMLQSGQLGWGDRVSEEAIAQQIGISRTPVREALHIFCEMGVFRRLARFGTVVRIPEAREIEELFEIRVALEGYAVAEAIKYISPQEIARLEETCNRMRELDTELLKNQSKRLSPENISTLYMADHDFHLGIIRATGNRMLLKNVSDNRMLTRLLSFRVSRFGETNVSHIHAQHRAIFEAIQAKDGPKARELLEAHIRESKHGSVTDIKKELDALAEKESQHLGLSEIY</sequence>
<dbReference type="PANTHER" id="PTHR43537:SF24">
    <property type="entry name" value="GLUCONATE OPERON TRANSCRIPTIONAL REPRESSOR"/>
    <property type="match status" value="1"/>
</dbReference>
<evidence type="ECO:0000256" key="2">
    <source>
        <dbReference type="ARBA" id="ARBA00023125"/>
    </source>
</evidence>
<evidence type="ECO:0000256" key="1">
    <source>
        <dbReference type="ARBA" id="ARBA00023015"/>
    </source>
</evidence>
<keyword evidence="1" id="KW-0805">Transcription regulation</keyword>
<dbReference type="InterPro" id="IPR008920">
    <property type="entry name" value="TF_FadR/GntR_C"/>
</dbReference>
<organism evidence="5 6">
    <name type="scientific">Ruficoccus amylovorans</name>
    <dbReference type="NCBI Taxonomy" id="1804625"/>
    <lineage>
        <taxon>Bacteria</taxon>
        <taxon>Pseudomonadati</taxon>
        <taxon>Verrucomicrobiota</taxon>
        <taxon>Opitutia</taxon>
        <taxon>Puniceicoccales</taxon>
        <taxon>Cerasicoccaceae</taxon>
        <taxon>Ruficoccus</taxon>
    </lineage>
</organism>
<dbReference type="SUPFAM" id="SSF48008">
    <property type="entry name" value="GntR ligand-binding domain-like"/>
    <property type="match status" value="1"/>
</dbReference>
<dbReference type="Gene3D" id="1.20.120.530">
    <property type="entry name" value="GntR ligand-binding domain-like"/>
    <property type="match status" value="1"/>
</dbReference>
<name>A0A842HCT3_9BACT</name>
<keyword evidence="3" id="KW-0804">Transcription</keyword>
<dbReference type="Gene3D" id="1.10.10.10">
    <property type="entry name" value="Winged helix-like DNA-binding domain superfamily/Winged helix DNA-binding domain"/>
    <property type="match status" value="1"/>
</dbReference>
<dbReference type="Proteomes" id="UP000546464">
    <property type="component" value="Unassembled WGS sequence"/>
</dbReference>
<gene>
    <name evidence="5" type="ORF">H5P28_06350</name>
</gene>
<dbReference type="SUPFAM" id="SSF46785">
    <property type="entry name" value="Winged helix' DNA-binding domain"/>
    <property type="match status" value="1"/>
</dbReference>